<evidence type="ECO:0000313" key="7">
    <source>
        <dbReference type="EMBL" id="KAL0818223.1"/>
    </source>
</evidence>
<evidence type="ECO:0000313" key="8">
    <source>
        <dbReference type="Proteomes" id="UP001549921"/>
    </source>
</evidence>
<dbReference type="Proteomes" id="UP001549921">
    <property type="component" value="Unassembled WGS sequence"/>
</dbReference>
<evidence type="ECO:0000256" key="5">
    <source>
        <dbReference type="PIRSR" id="PIRSR000137-2"/>
    </source>
</evidence>
<reference evidence="7 8" key="1">
    <citation type="submission" date="2024-06" db="EMBL/GenBank/DDBJ databases">
        <title>A chromosome-level genome assembly of beet webworm, Loxostege sticticalis.</title>
        <authorList>
            <person name="Zhang Y."/>
        </authorList>
    </citation>
    <scope>NUCLEOTIDE SEQUENCE [LARGE SCALE GENOMIC DNA]</scope>
    <source>
        <strain evidence="7">AQ028</strain>
        <tissue evidence="7">Male pupae</tissue>
    </source>
</reference>
<dbReference type="PANTHER" id="PTHR11552">
    <property type="entry name" value="GLUCOSE-METHANOL-CHOLINE GMC OXIDOREDUCTASE"/>
    <property type="match status" value="1"/>
</dbReference>
<keyword evidence="4 5" id="KW-0274">FAD</keyword>
<dbReference type="EMBL" id="JBEDNZ010000022">
    <property type="protein sequence ID" value="KAL0818222.1"/>
    <property type="molecule type" value="Genomic_DNA"/>
</dbReference>
<accession>A0ABD0SEI0</accession>
<protein>
    <recommendedName>
        <fullName evidence="6">Glucose-methanol-choline oxidoreductase N-terminal domain-containing protein</fullName>
    </recommendedName>
</protein>
<proteinExistence type="inferred from homology"/>
<dbReference type="PANTHER" id="PTHR11552:SF147">
    <property type="entry name" value="CHOLINE DEHYDROGENASE, MITOCHONDRIAL"/>
    <property type="match status" value="1"/>
</dbReference>
<dbReference type="EMBL" id="JBEDNZ010000022">
    <property type="protein sequence ID" value="KAL0818223.1"/>
    <property type="molecule type" value="Genomic_DNA"/>
</dbReference>
<dbReference type="InterPro" id="IPR012132">
    <property type="entry name" value="GMC_OxRdtase"/>
</dbReference>
<dbReference type="InterPro" id="IPR036188">
    <property type="entry name" value="FAD/NAD-bd_sf"/>
</dbReference>
<name>A0ABD0SEI0_LOXSC</name>
<organism evidence="7 8">
    <name type="scientific">Loxostege sticticalis</name>
    <name type="common">Beet webworm moth</name>
    <dbReference type="NCBI Taxonomy" id="481309"/>
    <lineage>
        <taxon>Eukaryota</taxon>
        <taxon>Metazoa</taxon>
        <taxon>Ecdysozoa</taxon>
        <taxon>Arthropoda</taxon>
        <taxon>Hexapoda</taxon>
        <taxon>Insecta</taxon>
        <taxon>Pterygota</taxon>
        <taxon>Neoptera</taxon>
        <taxon>Endopterygota</taxon>
        <taxon>Lepidoptera</taxon>
        <taxon>Glossata</taxon>
        <taxon>Ditrysia</taxon>
        <taxon>Pyraloidea</taxon>
        <taxon>Crambidae</taxon>
        <taxon>Pyraustinae</taxon>
        <taxon>Loxostege</taxon>
    </lineage>
</organism>
<comment type="cofactor">
    <cofactor evidence="1 5">
        <name>FAD</name>
        <dbReference type="ChEBI" id="CHEBI:57692"/>
    </cofactor>
</comment>
<dbReference type="EMBL" id="JBEDNZ010000022">
    <property type="protein sequence ID" value="KAL0818224.1"/>
    <property type="molecule type" value="Genomic_DNA"/>
</dbReference>
<comment type="caution">
    <text evidence="7">The sequence shown here is derived from an EMBL/GenBank/DDBJ whole genome shotgun (WGS) entry which is preliminary data.</text>
</comment>
<dbReference type="SUPFAM" id="SSF51905">
    <property type="entry name" value="FAD/NAD(P)-binding domain"/>
    <property type="match status" value="1"/>
</dbReference>
<gene>
    <name evidence="7" type="ORF">ABMA28_008724</name>
</gene>
<dbReference type="AlphaFoldDB" id="A0ABD0SEI0"/>
<comment type="similarity">
    <text evidence="2">Belongs to the GMC oxidoreductase family.</text>
</comment>
<dbReference type="Pfam" id="PF05199">
    <property type="entry name" value="GMC_oxred_C"/>
    <property type="match status" value="1"/>
</dbReference>
<feature type="domain" description="Glucose-methanol-choline oxidoreductase N-terminal" evidence="6">
    <location>
        <begin position="314"/>
        <end position="328"/>
    </location>
</feature>
<dbReference type="Pfam" id="PF00732">
    <property type="entry name" value="GMC_oxred_N"/>
    <property type="match status" value="1"/>
</dbReference>
<dbReference type="InterPro" id="IPR007867">
    <property type="entry name" value="GMC_OxRtase_C"/>
</dbReference>
<evidence type="ECO:0000256" key="4">
    <source>
        <dbReference type="ARBA" id="ARBA00022827"/>
    </source>
</evidence>
<dbReference type="Gene3D" id="3.30.560.10">
    <property type="entry name" value="Glucose Oxidase, domain 3"/>
    <property type="match status" value="1"/>
</dbReference>
<evidence type="ECO:0000256" key="2">
    <source>
        <dbReference type="ARBA" id="ARBA00010790"/>
    </source>
</evidence>
<sequence length="623" mass="70028">MWACDPAFTSTVLDSFQGVGPLFVQGLQTFLAAQCALAGDHLWPADATEAIIEDPNYDFIVVGAGSAGSVVANRLSEVQGWKVLLVEAGGNPTITTETPLLFYNNVGSPEDWGYRVQPQDGFCRGYKENRCTWPRGKVLGGCSSINAMFYVRGNKIDYDEWAAAGNPGWSYDEVLKYFMKSENYSNELTDDIKKYHGTGGYLNVENDPEIHFFEKALIQANNELGLKTLSDVNGDSQIGVGKAFCTIKNGVRQSTARAFLTPIKNRKNFHVIKDAYATKIMFKSNTNVATGIVIHKNGREIKVNANKEVIISAGSINTPQLLLLSGIGPLNQLQDLNIDVKADLPVGENLQDHVFVPFYFTFPGDKNLTSLESISKEFTTFIIKQKGAFANISPHRIIAFYNTTDASSPSPDVQFHFLVFPPGLFNLVDILARHKLSDEVQMKYRKLNEDNFILIIYVVVLRPKSKGRILLKSKDPYEHPLIYAHYFEDQEDFQTMMRGIKQHILRFRDTKTFKELGLKMNWLDLESCKKYAKDTDDFLECYTRHMTFSLYHPTSTAKMGPLHEKDTVVDPELRVKNIERLRVIDASVMPNIVRGNTNAPTIMIGEKGADMIKNAWLKGHTEL</sequence>
<dbReference type="InterPro" id="IPR000172">
    <property type="entry name" value="GMC_OxRdtase_N"/>
</dbReference>
<feature type="binding site" evidence="5">
    <location>
        <position position="138"/>
    </location>
    <ligand>
        <name>FAD</name>
        <dbReference type="ChEBI" id="CHEBI:57692"/>
    </ligand>
</feature>
<dbReference type="Gene3D" id="3.50.50.60">
    <property type="entry name" value="FAD/NAD(P)-binding domain"/>
    <property type="match status" value="1"/>
</dbReference>
<evidence type="ECO:0000256" key="3">
    <source>
        <dbReference type="ARBA" id="ARBA00022630"/>
    </source>
</evidence>
<evidence type="ECO:0000256" key="1">
    <source>
        <dbReference type="ARBA" id="ARBA00001974"/>
    </source>
</evidence>
<keyword evidence="3" id="KW-0285">Flavoprotein</keyword>
<dbReference type="PROSITE" id="PS00624">
    <property type="entry name" value="GMC_OXRED_2"/>
    <property type="match status" value="1"/>
</dbReference>
<dbReference type="SUPFAM" id="SSF54373">
    <property type="entry name" value="FAD-linked reductases, C-terminal domain"/>
    <property type="match status" value="1"/>
</dbReference>
<dbReference type="PIRSF" id="PIRSF000137">
    <property type="entry name" value="Alcohol_oxidase"/>
    <property type="match status" value="1"/>
</dbReference>
<evidence type="ECO:0000259" key="6">
    <source>
        <dbReference type="PROSITE" id="PS00624"/>
    </source>
</evidence>